<name>A0ABP9NYK6_9PSEU</name>
<gene>
    <name evidence="2" type="ORF">GCM10023320_63290</name>
</gene>
<feature type="compositionally biased region" description="Polar residues" evidence="1">
    <location>
        <begin position="1"/>
        <end position="10"/>
    </location>
</feature>
<evidence type="ECO:0000313" key="3">
    <source>
        <dbReference type="Proteomes" id="UP001500804"/>
    </source>
</evidence>
<organism evidence="2 3">
    <name type="scientific">Pseudonocardia adelaidensis</name>
    <dbReference type="NCBI Taxonomy" id="648754"/>
    <lineage>
        <taxon>Bacteria</taxon>
        <taxon>Bacillati</taxon>
        <taxon>Actinomycetota</taxon>
        <taxon>Actinomycetes</taxon>
        <taxon>Pseudonocardiales</taxon>
        <taxon>Pseudonocardiaceae</taxon>
        <taxon>Pseudonocardia</taxon>
    </lineage>
</organism>
<evidence type="ECO:0000313" key="2">
    <source>
        <dbReference type="EMBL" id="GAA5134791.1"/>
    </source>
</evidence>
<proteinExistence type="predicted"/>
<accession>A0ABP9NYK6</accession>
<dbReference type="Proteomes" id="UP001500804">
    <property type="component" value="Unassembled WGS sequence"/>
</dbReference>
<protein>
    <submittedName>
        <fullName evidence="2">Uncharacterized protein</fullName>
    </submittedName>
</protein>
<sequence length="84" mass="8717">MPTSRGNNARSRVMPASARRTSSHPPPASGGGPAPTTGRRPHRPVRIVGEHVLGAIPDTFEGSYEWVLGRTAPSSSSSPFAGAL</sequence>
<dbReference type="EMBL" id="BAABJO010000030">
    <property type="protein sequence ID" value="GAA5134791.1"/>
    <property type="molecule type" value="Genomic_DNA"/>
</dbReference>
<feature type="region of interest" description="Disordered" evidence="1">
    <location>
        <begin position="1"/>
        <end position="44"/>
    </location>
</feature>
<evidence type="ECO:0000256" key="1">
    <source>
        <dbReference type="SAM" id="MobiDB-lite"/>
    </source>
</evidence>
<keyword evidence="3" id="KW-1185">Reference proteome</keyword>
<reference evidence="3" key="1">
    <citation type="journal article" date="2019" name="Int. J. Syst. Evol. Microbiol.">
        <title>The Global Catalogue of Microorganisms (GCM) 10K type strain sequencing project: providing services to taxonomists for standard genome sequencing and annotation.</title>
        <authorList>
            <consortium name="The Broad Institute Genomics Platform"/>
            <consortium name="The Broad Institute Genome Sequencing Center for Infectious Disease"/>
            <person name="Wu L."/>
            <person name="Ma J."/>
        </authorList>
    </citation>
    <scope>NUCLEOTIDE SEQUENCE [LARGE SCALE GENOMIC DNA]</scope>
    <source>
        <strain evidence="3">JCM 18302</strain>
    </source>
</reference>
<comment type="caution">
    <text evidence="2">The sequence shown here is derived from an EMBL/GenBank/DDBJ whole genome shotgun (WGS) entry which is preliminary data.</text>
</comment>